<comment type="caution">
    <text evidence="2">The sequence shown here is derived from an EMBL/GenBank/DDBJ whole genome shotgun (WGS) entry which is preliminary data.</text>
</comment>
<dbReference type="InterPro" id="IPR018392">
    <property type="entry name" value="LysM"/>
</dbReference>
<dbReference type="InterPro" id="IPR050570">
    <property type="entry name" value="Cell_wall_metabolism_enzyme"/>
</dbReference>
<dbReference type="Pfam" id="PF01551">
    <property type="entry name" value="Peptidase_M23"/>
    <property type="match status" value="1"/>
</dbReference>
<dbReference type="CDD" id="cd12797">
    <property type="entry name" value="M23_peptidase"/>
    <property type="match status" value="1"/>
</dbReference>
<dbReference type="Gene3D" id="2.70.70.10">
    <property type="entry name" value="Glucose Permease (Domain IIA)"/>
    <property type="match status" value="1"/>
</dbReference>
<reference evidence="2 3" key="1">
    <citation type="journal article" date="2014" name="FEMS Microbiol. Lett.">
        <title>Draft genome sequences of three Holospora species (Holospora obtusa, Holospora undulata, and Holospora elegans), endonuclear symbiotic bacteria of the ciliate Paramecium caudatum.</title>
        <authorList>
            <person name="Dohra H."/>
            <person name="Tanaka K."/>
            <person name="Suzuki T."/>
            <person name="Fujishima M."/>
            <person name="Suzuki H."/>
        </authorList>
    </citation>
    <scope>NUCLEOTIDE SEQUENCE [LARGE SCALE GENOMIC DNA]</scope>
    <source>
        <strain evidence="2 3">F1</strain>
    </source>
</reference>
<protein>
    <submittedName>
        <fullName evidence="2">Membrane-bound metallopeptidase</fullName>
    </submittedName>
</protein>
<dbReference type="OrthoDB" id="9795421at2"/>
<keyword evidence="3" id="KW-1185">Reference proteome</keyword>
<dbReference type="PROSITE" id="PS51257">
    <property type="entry name" value="PROKAR_LIPOPROTEIN"/>
    <property type="match status" value="1"/>
</dbReference>
<gene>
    <name evidence="2" type="ORF">P618_200520</name>
</gene>
<dbReference type="Proteomes" id="UP000019112">
    <property type="component" value="Unassembled WGS sequence"/>
</dbReference>
<dbReference type="SMART" id="SM00257">
    <property type="entry name" value="LysM"/>
    <property type="match status" value="1"/>
</dbReference>
<proteinExistence type="predicted"/>
<dbReference type="EMBL" id="AWTR02000054">
    <property type="protein sequence ID" value="ETZ07288.1"/>
    <property type="molecule type" value="Genomic_DNA"/>
</dbReference>
<dbReference type="InterPro" id="IPR016047">
    <property type="entry name" value="M23ase_b-sheet_dom"/>
</dbReference>
<accession>W6TDW3</accession>
<dbReference type="PROSITE" id="PS51782">
    <property type="entry name" value="LYSM"/>
    <property type="match status" value="1"/>
</dbReference>
<feature type="domain" description="LysM" evidence="1">
    <location>
        <begin position="31"/>
        <end position="75"/>
    </location>
</feature>
<evidence type="ECO:0000313" key="3">
    <source>
        <dbReference type="Proteomes" id="UP000019112"/>
    </source>
</evidence>
<dbReference type="RefSeq" id="WP_024161119.1">
    <property type="nucleotide sequence ID" value="NZ_AWTR02000054.1"/>
</dbReference>
<dbReference type="SUPFAM" id="SSF51261">
    <property type="entry name" value="Duplicated hybrid motif"/>
    <property type="match status" value="1"/>
</dbReference>
<sequence>MKKIYGTIYIISLVLGGCVTPPSKMVVLQPGQICVSSYDTIYSIAKAQDISVRELVETNHLRSPYILEEGQILTLPAKVRTPDLPVDDLDIVGGGPVSLAEDSWKDVPLDMPQESSQEMEVLPVPTLPAPESEEEGLSIKNASGRESLVVSEKKALPEKKERERAFEKKKTLFDDSNKKSKQNFSKIQESKNEFKAPVSKPLKRVLDKQTAVFHTNAQDPVFACKDGVVVFSGKCDHFDKDPSLSNKSFVFIKHSNSKGEEWSSVYLGVSPSVKKDQKVKQGDVLGKCQGTVLRFQLRKNRLPVNPENYLKKK</sequence>
<dbReference type="CDD" id="cd00118">
    <property type="entry name" value="LysM"/>
    <property type="match status" value="1"/>
</dbReference>
<dbReference type="GO" id="GO:0004222">
    <property type="term" value="F:metalloendopeptidase activity"/>
    <property type="evidence" value="ECO:0007669"/>
    <property type="project" value="TreeGrafter"/>
</dbReference>
<dbReference type="InterPro" id="IPR036779">
    <property type="entry name" value="LysM_dom_sf"/>
</dbReference>
<name>W6TDW3_HOLOB</name>
<dbReference type="AlphaFoldDB" id="W6TDW3"/>
<dbReference type="PANTHER" id="PTHR21666:SF270">
    <property type="entry name" value="MUREIN HYDROLASE ACTIVATOR ENVC"/>
    <property type="match status" value="1"/>
</dbReference>
<dbReference type="InterPro" id="IPR011055">
    <property type="entry name" value="Dup_hybrid_motif"/>
</dbReference>
<dbReference type="STRING" id="1399147.P618_200520"/>
<evidence type="ECO:0000313" key="2">
    <source>
        <dbReference type="EMBL" id="ETZ07288.1"/>
    </source>
</evidence>
<evidence type="ECO:0000259" key="1">
    <source>
        <dbReference type="PROSITE" id="PS51782"/>
    </source>
</evidence>
<organism evidence="2 3">
    <name type="scientific">Holospora obtusa F1</name>
    <dbReference type="NCBI Taxonomy" id="1399147"/>
    <lineage>
        <taxon>Bacteria</taxon>
        <taxon>Pseudomonadati</taxon>
        <taxon>Pseudomonadota</taxon>
        <taxon>Alphaproteobacteria</taxon>
        <taxon>Holosporales</taxon>
        <taxon>Holosporaceae</taxon>
        <taxon>Holospora</taxon>
    </lineage>
</organism>
<dbReference type="SUPFAM" id="SSF54106">
    <property type="entry name" value="LysM domain"/>
    <property type="match status" value="1"/>
</dbReference>
<dbReference type="Gene3D" id="3.10.350.10">
    <property type="entry name" value="LysM domain"/>
    <property type="match status" value="1"/>
</dbReference>
<dbReference type="PANTHER" id="PTHR21666">
    <property type="entry name" value="PEPTIDASE-RELATED"/>
    <property type="match status" value="1"/>
</dbReference>
<dbReference type="Pfam" id="PF01476">
    <property type="entry name" value="LysM"/>
    <property type="match status" value="1"/>
</dbReference>